<dbReference type="eggNOG" id="COG0457">
    <property type="taxonomic scope" value="Bacteria"/>
</dbReference>
<protein>
    <recommendedName>
        <fullName evidence="3">DUF2971 domain-containing protein</fullName>
    </recommendedName>
</protein>
<evidence type="ECO:0000313" key="2">
    <source>
        <dbReference type="Proteomes" id="UP000019089"/>
    </source>
</evidence>
<organism evidence="1 2">
    <name type="scientific">Pseudomonas syringae CC1557</name>
    <dbReference type="NCBI Taxonomy" id="1357279"/>
    <lineage>
        <taxon>Bacteria</taxon>
        <taxon>Pseudomonadati</taxon>
        <taxon>Pseudomonadota</taxon>
        <taxon>Gammaproteobacteria</taxon>
        <taxon>Pseudomonadales</taxon>
        <taxon>Pseudomonadaceae</taxon>
        <taxon>Pseudomonas</taxon>
        <taxon>Pseudomonas syringae</taxon>
    </lineage>
</organism>
<reference evidence="1 2" key="1">
    <citation type="submission" date="2013-12" db="EMBL/GenBank/DDBJ databases">
        <title>Interactions Between Genome Architecture and Virulence Genes in Pseudomonas syringae, strain CC1557 as a model.</title>
        <authorList>
            <person name="Baltrus D."/>
            <person name="Hockett K."/>
            <person name="Karlsrud E."/>
            <person name="Dougherty K."/>
            <person name="Nishimura M."/>
        </authorList>
    </citation>
    <scope>NUCLEOTIDE SEQUENCE [LARGE SCALE GENOMIC DNA]</scope>
    <source>
        <strain evidence="1 2">CC1557</strain>
    </source>
</reference>
<evidence type="ECO:0008006" key="3">
    <source>
        <dbReference type="Google" id="ProtNLM"/>
    </source>
</evidence>
<evidence type="ECO:0000313" key="1">
    <source>
        <dbReference type="EMBL" id="AHG43507.1"/>
    </source>
</evidence>
<proteinExistence type="predicted"/>
<dbReference type="EMBL" id="CP007014">
    <property type="protein sequence ID" value="AHG43507.1"/>
    <property type="molecule type" value="Genomic_DNA"/>
</dbReference>
<sequence>MNQPEWQLKLKDSLTSLTTSREKIEGMMDIKTPYIPNRLFKCRGFTKNAMNNFIEKTLFCASPDTFNDPYECALQANFYFGNDLDDLLAQAAGELDSLQLEALKSVVESRYEKMSNEVSLAFRSRMMGIYKICSLSERIDSILMWSHYAEDHKGFAMEYDFHQLPRRDMYVRSLWPVLYDAGMLDVSHLFASDDRPDDFNNLFGIAAAIHKTEDWQYEKEWRLIINSNEPLNVPAPLKAVYIGARASEKDRDALIAAANFSGVPVFQMRLAERRFAMTHDPA</sequence>
<dbReference type="STRING" id="1357279.N018_05565"/>
<dbReference type="InterPro" id="IPR021352">
    <property type="entry name" value="DUF2971"/>
</dbReference>
<accession>W0MYK4</accession>
<dbReference type="RefSeq" id="WP_025389041.1">
    <property type="nucleotide sequence ID" value="NZ_CP007014.1"/>
</dbReference>
<name>W0MYK4_PSESX</name>
<dbReference type="KEGG" id="psyr:N018_05565"/>
<dbReference type="Proteomes" id="UP000019089">
    <property type="component" value="Chromosome"/>
</dbReference>
<dbReference type="HOGENOM" id="CLU_050666_0_0_6"/>
<dbReference type="Pfam" id="PF11185">
    <property type="entry name" value="DUF2971"/>
    <property type="match status" value="1"/>
</dbReference>
<dbReference type="AlphaFoldDB" id="W0MYK4"/>
<gene>
    <name evidence="1" type="ORF">N018_05565</name>
</gene>